<organism evidence="3 4">
    <name type="scientific">Streptomyces boluensis</name>
    <dbReference type="NCBI Taxonomy" id="1775135"/>
    <lineage>
        <taxon>Bacteria</taxon>
        <taxon>Bacillati</taxon>
        <taxon>Actinomycetota</taxon>
        <taxon>Actinomycetes</taxon>
        <taxon>Kitasatosporales</taxon>
        <taxon>Streptomycetaceae</taxon>
        <taxon>Streptomyces</taxon>
    </lineage>
</organism>
<proteinExistence type="predicted"/>
<evidence type="ECO:0000256" key="1">
    <source>
        <dbReference type="SAM" id="MobiDB-lite"/>
    </source>
</evidence>
<dbReference type="InterPro" id="IPR008928">
    <property type="entry name" value="6-hairpin_glycosidase_sf"/>
</dbReference>
<sequence length="1322" mass="139682">MSDRRRAVRRFQAFEDGEGPLLPLHEQDATGFLRSLLGALEEPGASGVPGFLDRAIQSLGALADVAPADWEFRSLALVTLSDTLSRRHQLTGRIEDSDASLAAMRRAAEIDDGHEYARVMLAAKTGTAMCARYVHAGDRGVLDEAVRALEPVAGTAADAEYGHLALSSLAEVLVHRYRASGRSEDADEAVSAYRRVVEVTPTGGPNWAARTSNLASALLERHRRYGDAADVQEAVALQVDAVRATPLGAPLRPARLARLGDALYAAYTAEDGGQHGWQGDPDVLDMALDALRSAVPELPPSAPYYRTHAGTLARALVAAYHLTGDPELLDEQVTLHDDIQRSTDAGTGAVWRAFIEPVADAHLKLYERTGDRVHLDRAAASLRAAVESLGSGDSEAIDDGPHDDAGVPDPGTLRVLAWALYGQVLRLRCEHTGDPADADAAVRAHRTALAGTPPGSKSHPGLWSALGLTLCSRYEVTGSVSDLNEAVELLGSALAQLPDGDPSRPGIHSDHGLVLAFRYHVSGAIADLDEAIQAHREAVAFTEPTPVSGAGEGVSGEPSVPRPSLTDRLERGRRLFNLAGPLRQRFEHNGRLSDLDEAIAALEGAAVEGAGPTAERHLVLRDLGTARIQRAQRTHAFADADSAVDALRGALDAMPADHLEHAPCMAELAAGLMMRSRHGDRSGDLAEAVSLGRKALATLPAGYPRAHHVRLVAAQALHERFQHTGDEGDLAEARATLAQALDTLPPDHSQRAGILLNFGHLWATGPSAERGRAVDTYRTVAAMRTGPANLRCEAARWGGRTAAADGDWATALEGFSAALELLPLAGARGIARTDQEFQLAAFRGIGSDAAACAVRCGNPELALQLLEQGRGILHARALETRGGIAGLAELDDKHPDLARRFLELRTSLDAAPNSSTEPGFPPADALPHQTAADRLDRVARECDELIETIRQLPGFADFLLPPRIEDLSPLAAQGPVVALNTSPYGCCALILTAEGVHAQPLDGLDLPRLQDLTAQSLAAVAGSNAPDASYAARITAMEQVSEALAWLWDTVAEPVLTRLTELGLVGDPPAGGEEGAWPRVWWMPTGLLSFLPVHAAGRHGERRSVLDRVVSSYTPTLHALRHARERPHAAPGRAVVVAVPDPPGLPALTATEREAAAAVAALPGTVLRLDGTRATPEGVTAALADASFVHIASHAVSDLRDPSGSHLVLADGATLTVAQLAGHGRASGQLAYLSACSTAQSGVALVDESVHIASAFQLAGYRHVLAALWPLGDDFACRLAEEAYRRGVVRDPAHALHEAVRVLRAEDPGALVSWVSPVHNGP</sequence>
<dbReference type="Pfam" id="PF12770">
    <property type="entry name" value="CHAT"/>
    <property type="match status" value="1"/>
</dbReference>
<evidence type="ECO:0000313" key="4">
    <source>
        <dbReference type="Proteomes" id="UP000598297"/>
    </source>
</evidence>
<dbReference type="Gene3D" id="1.25.40.10">
    <property type="entry name" value="Tetratricopeptide repeat domain"/>
    <property type="match status" value="1"/>
</dbReference>
<dbReference type="Proteomes" id="UP000598297">
    <property type="component" value="Unassembled WGS sequence"/>
</dbReference>
<dbReference type="OrthoDB" id="3206999at2"/>
<feature type="domain" description="CHAT" evidence="2">
    <location>
        <begin position="1042"/>
        <end position="1319"/>
    </location>
</feature>
<evidence type="ECO:0000313" key="3">
    <source>
        <dbReference type="EMBL" id="NBE52992.1"/>
    </source>
</evidence>
<feature type="region of interest" description="Disordered" evidence="1">
    <location>
        <begin position="544"/>
        <end position="565"/>
    </location>
</feature>
<dbReference type="GO" id="GO:0005975">
    <property type="term" value="P:carbohydrate metabolic process"/>
    <property type="evidence" value="ECO:0007669"/>
    <property type="project" value="InterPro"/>
</dbReference>
<gene>
    <name evidence="3" type="ORF">GUY60_16490</name>
</gene>
<dbReference type="InterPro" id="IPR024983">
    <property type="entry name" value="CHAT_dom"/>
</dbReference>
<name>A0A964UQM1_9ACTN</name>
<keyword evidence="4" id="KW-1185">Reference proteome</keyword>
<protein>
    <submittedName>
        <fullName evidence="3">CHAT domain-containing protein</fullName>
    </submittedName>
</protein>
<accession>A0A964UQM1</accession>
<dbReference type="InterPro" id="IPR011990">
    <property type="entry name" value="TPR-like_helical_dom_sf"/>
</dbReference>
<comment type="caution">
    <text evidence="3">The sequence shown here is derived from an EMBL/GenBank/DDBJ whole genome shotgun (WGS) entry which is preliminary data.</text>
</comment>
<dbReference type="SUPFAM" id="SSF48208">
    <property type="entry name" value="Six-hairpin glycosidases"/>
    <property type="match status" value="1"/>
</dbReference>
<dbReference type="EMBL" id="JAAAHS010000113">
    <property type="protein sequence ID" value="NBE52992.1"/>
    <property type="molecule type" value="Genomic_DNA"/>
</dbReference>
<evidence type="ECO:0000259" key="2">
    <source>
        <dbReference type="Pfam" id="PF12770"/>
    </source>
</evidence>
<reference evidence="3" key="1">
    <citation type="submission" date="2020-01" db="EMBL/GenBank/DDBJ databases">
        <title>Whole-genome analyses of novel actinobacteria.</title>
        <authorList>
            <person name="Sahin N."/>
        </authorList>
    </citation>
    <scope>NUCLEOTIDE SEQUENCE</scope>
    <source>
        <strain evidence="3">YC537</strain>
    </source>
</reference>
<dbReference type="Gene3D" id="1.50.10.20">
    <property type="match status" value="1"/>
</dbReference>